<organism evidence="2 3">
    <name type="scientific">Symbiodinium microadriaticum</name>
    <name type="common">Dinoflagellate</name>
    <name type="synonym">Zooxanthella microadriatica</name>
    <dbReference type="NCBI Taxonomy" id="2951"/>
    <lineage>
        <taxon>Eukaryota</taxon>
        <taxon>Sar</taxon>
        <taxon>Alveolata</taxon>
        <taxon>Dinophyceae</taxon>
        <taxon>Suessiales</taxon>
        <taxon>Symbiodiniaceae</taxon>
        <taxon>Symbiodinium</taxon>
    </lineage>
</organism>
<dbReference type="EMBL" id="LSRX01001051">
    <property type="protein sequence ID" value="OLP84314.1"/>
    <property type="molecule type" value="Genomic_DNA"/>
</dbReference>
<keyword evidence="3" id="KW-1185">Reference proteome</keyword>
<dbReference type="AlphaFoldDB" id="A0A1Q9CN17"/>
<name>A0A1Q9CN17_SYMMI</name>
<gene>
    <name evidence="2" type="ORF">AK812_SmicGene34827</name>
</gene>
<dbReference type="Proteomes" id="UP000186817">
    <property type="component" value="Unassembled WGS sequence"/>
</dbReference>
<feature type="region of interest" description="Disordered" evidence="1">
    <location>
        <begin position="154"/>
        <end position="212"/>
    </location>
</feature>
<reference evidence="2 3" key="1">
    <citation type="submission" date="2016-02" db="EMBL/GenBank/DDBJ databases">
        <title>Genome analysis of coral dinoflagellate symbionts highlights evolutionary adaptations to a symbiotic lifestyle.</title>
        <authorList>
            <person name="Aranda M."/>
            <person name="Li Y."/>
            <person name="Liew Y.J."/>
            <person name="Baumgarten S."/>
            <person name="Simakov O."/>
            <person name="Wilson M."/>
            <person name="Piel J."/>
            <person name="Ashoor H."/>
            <person name="Bougouffa S."/>
            <person name="Bajic V.B."/>
            <person name="Ryu T."/>
            <person name="Ravasi T."/>
            <person name="Bayer T."/>
            <person name="Micklem G."/>
            <person name="Kim H."/>
            <person name="Bhak J."/>
            <person name="Lajeunesse T.C."/>
            <person name="Voolstra C.R."/>
        </authorList>
    </citation>
    <scope>NUCLEOTIDE SEQUENCE [LARGE SCALE GENOMIC DNA]</scope>
    <source>
        <strain evidence="2 3">CCMP2467</strain>
    </source>
</reference>
<proteinExistence type="predicted"/>
<dbReference type="OrthoDB" id="428651at2759"/>
<protein>
    <submittedName>
        <fullName evidence="2">Uncharacterized protein</fullName>
    </submittedName>
</protein>
<accession>A0A1Q9CN17</accession>
<comment type="caution">
    <text evidence="2">The sequence shown here is derived from an EMBL/GenBank/DDBJ whole genome shotgun (WGS) entry which is preliminary data.</text>
</comment>
<sequence>MGGAKGGNRRPKVPDCDLEHLQDVLTEIARGESGLHFKGYLGVLKSQAILGADLVEHNYLIKKLWELQPTLLLRYADLKMIFSRICNNFPAIRNQFPMHQQGQAPSKLAEALMTVCTHTRRLKDPVRFREASSTLHDWQVLKLQELRALVQDDVEDQSSGKITQKPSTPEKKNKQKPSTPDKKKKLKPSTPDKKIKQKPSTPVKILSKHSSDEGSIADTQFCLEMEIPCTQETDGSEINLSDLRQEADALSPVPARKKNVKKCLEKEGPTKSLKAMKVMKAMKATKTIKAMKVCRKPAAAVEQCYRDQKLFLMPYKKHPNKPVAIRVQGGKQLLQVSRFGSVKENSKHAARLLKKLKSGCSLQQVLEMKKNL</sequence>
<evidence type="ECO:0000313" key="2">
    <source>
        <dbReference type="EMBL" id="OLP84314.1"/>
    </source>
</evidence>
<evidence type="ECO:0000256" key="1">
    <source>
        <dbReference type="SAM" id="MobiDB-lite"/>
    </source>
</evidence>
<evidence type="ECO:0000313" key="3">
    <source>
        <dbReference type="Proteomes" id="UP000186817"/>
    </source>
</evidence>
<feature type="compositionally biased region" description="Polar residues" evidence="1">
    <location>
        <begin position="157"/>
        <end position="167"/>
    </location>
</feature>